<evidence type="ECO:0000256" key="7">
    <source>
        <dbReference type="ARBA" id="ARBA00022833"/>
    </source>
</evidence>
<comment type="cofactor">
    <cofactor evidence="1">
        <name>Zn(2+)</name>
        <dbReference type="ChEBI" id="CHEBI:29105"/>
    </cofactor>
</comment>
<dbReference type="Proteomes" id="UP000623467">
    <property type="component" value="Unassembled WGS sequence"/>
</dbReference>
<dbReference type="OrthoDB" id="24893at2759"/>
<evidence type="ECO:0000256" key="5">
    <source>
        <dbReference type="ARBA" id="ARBA00022723"/>
    </source>
</evidence>
<dbReference type="PANTHER" id="PTHR11774:SF4">
    <property type="entry name" value="GERANYLGERANYL TRANSFERASE TYPE-1 SUBUNIT BETA"/>
    <property type="match status" value="1"/>
</dbReference>
<dbReference type="GO" id="GO:0004662">
    <property type="term" value="F:CAAX-protein geranylgeranyltransferase activity"/>
    <property type="evidence" value="ECO:0007669"/>
    <property type="project" value="TreeGrafter"/>
</dbReference>
<evidence type="ECO:0000313" key="9">
    <source>
        <dbReference type="EMBL" id="KAF7357391.1"/>
    </source>
</evidence>
<evidence type="ECO:0000256" key="4">
    <source>
        <dbReference type="ARBA" id="ARBA00022679"/>
    </source>
</evidence>
<dbReference type="InterPro" id="IPR008930">
    <property type="entry name" value="Terpenoid_cyclase/PrenylTrfase"/>
</dbReference>
<evidence type="ECO:0000259" key="8">
    <source>
        <dbReference type="Pfam" id="PF00432"/>
    </source>
</evidence>
<keyword evidence="3" id="KW-0637">Prenyltransferase</keyword>
<keyword evidence="10" id="KW-1185">Reference proteome</keyword>
<evidence type="ECO:0000256" key="6">
    <source>
        <dbReference type="ARBA" id="ARBA00022737"/>
    </source>
</evidence>
<keyword evidence="7" id="KW-0862">Zinc</keyword>
<protein>
    <submittedName>
        <fullName evidence="9">Terpenoid cyclases/Protein prenyltransferase</fullName>
    </submittedName>
</protein>
<dbReference type="GO" id="GO:0005953">
    <property type="term" value="C:CAAX-protein geranylgeranyltransferase complex"/>
    <property type="evidence" value="ECO:0007669"/>
    <property type="project" value="TreeGrafter"/>
</dbReference>
<dbReference type="GO" id="GO:0046872">
    <property type="term" value="F:metal ion binding"/>
    <property type="evidence" value="ECO:0007669"/>
    <property type="project" value="UniProtKB-KW"/>
</dbReference>
<keyword evidence="4 9" id="KW-0808">Transferase</keyword>
<proteinExistence type="inferred from homology"/>
<keyword evidence="5" id="KW-0479">Metal-binding</keyword>
<comment type="similarity">
    <text evidence="2">Belongs to the protein prenyltransferase subunit beta family.</text>
</comment>
<reference evidence="9" key="1">
    <citation type="submission" date="2020-05" db="EMBL/GenBank/DDBJ databases">
        <title>Mycena genomes resolve the evolution of fungal bioluminescence.</title>
        <authorList>
            <person name="Tsai I.J."/>
        </authorList>
    </citation>
    <scope>NUCLEOTIDE SEQUENCE</scope>
    <source>
        <strain evidence="9">160909Yilan</strain>
    </source>
</reference>
<feature type="domain" description="Prenyltransferase alpha-alpha toroid" evidence="8">
    <location>
        <begin position="138"/>
        <end position="467"/>
    </location>
</feature>
<accession>A0A8H6YEU5</accession>
<dbReference type="Gene3D" id="1.50.10.20">
    <property type="match status" value="1"/>
</dbReference>
<dbReference type="InterPro" id="IPR045089">
    <property type="entry name" value="PGGT1B-like"/>
</dbReference>
<evidence type="ECO:0000256" key="1">
    <source>
        <dbReference type="ARBA" id="ARBA00001947"/>
    </source>
</evidence>
<name>A0A8H6YEU5_9AGAR</name>
<dbReference type="PANTHER" id="PTHR11774">
    <property type="entry name" value="GERANYLGERANYL TRANSFERASE TYPE BETA SUBUNIT"/>
    <property type="match status" value="1"/>
</dbReference>
<dbReference type="EMBL" id="JACAZH010000010">
    <property type="protein sequence ID" value="KAF7357391.1"/>
    <property type="molecule type" value="Genomic_DNA"/>
</dbReference>
<gene>
    <name evidence="9" type="ORF">MSAN_01335100</name>
</gene>
<keyword evidence="6" id="KW-0677">Repeat</keyword>
<dbReference type="SUPFAM" id="SSF48239">
    <property type="entry name" value="Terpenoid cyclases/Protein prenyltransferases"/>
    <property type="match status" value="1"/>
</dbReference>
<evidence type="ECO:0000256" key="2">
    <source>
        <dbReference type="ARBA" id="ARBA00010497"/>
    </source>
</evidence>
<dbReference type="Pfam" id="PF00432">
    <property type="entry name" value="Prenyltrans"/>
    <property type="match status" value="1"/>
</dbReference>
<evidence type="ECO:0000256" key="3">
    <source>
        <dbReference type="ARBA" id="ARBA00022602"/>
    </source>
</evidence>
<comment type="caution">
    <text evidence="9">The sequence shown here is derived from an EMBL/GenBank/DDBJ whole genome shotgun (WGS) entry which is preliminary data.</text>
</comment>
<sequence length="486" mass="53041">MLMQPTACRSYEHACMPADPRCWSMWVAMGCLKPEAHSFTHLRSLWVCSAEHLVPCAAVELTPPGFGLLSNVHACELESVISSQSSRWNASSCKFSADDRGPVYLDVFPLPTLISCDSNGLSNRLPSMNRFSEPLPPLNRSGHIANAKHALARLPGSLVDLDASRMAIVFYCVGILDLLGALQDQTTVAERASWRTWIWEQYATGPYGTGFKPGPFMSKTSTSSGHDSPHIIMTYTALLSLSMLQDDFSHLNRPGLLRFVGSCQNRDGSFSSTPNGGGDSDLRNLYSAFCICSMLGDWSSIDVERAIAFVASCRTYEGGYGQLPSCEAQGGLTYLAIAALHLAPPGPRPRLTPADKAKTEHWLVHSQDASGGFRGRTGKAPDACYCFWGGAALRILGAHDKINAYAFTQFLAACQFPFGGIAKAPGQPPDLYHTYLSLAAAAMYAPRVELSARAYGQWEFASFNPLLNAREETVRWAKNYIPARRF</sequence>
<dbReference type="InterPro" id="IPR001330">
    <property type="entry name" value="Prenyltrans"/>
</dbReference>
<organism evidence="9 10">
    <name type="scientific">Mycena sanguinolenta</name>
    <dbReference type="NCBI Taxonomy" id="230812"/>
    <lineage>
        <taxon>Eukaryota</taxon>
        <taxon>Fungi</taxon>
        <taxon>Dikarya</taxon>
        <taxon>Basidiomycota</taxon>
        <taxon>Agaricomycotina</taxon>
        <taxon>Agaricomycetes</taxon>
        <taxon>Agaricomycetidae</taxon>
        <taxon>Agaricales</taxon>
        <taxon>Marasmiineae</taxon>
        <taxon>Mycenaceae</taxon>
        <taxon>Mycena</taxon>
    </lineage>
</organism>
<dbReference type="AlphaFoldDB" id="A0A8H6YEU5"/>
<evidence type="ECO:0000313" key="10">
    <source>
        <dbReference type="Proteomes" id="UP000623467"/>
    </source>
</evidence>